<evidence type="ECO:0008006" key="3">
    <source>
        <dbReference type="Google" id="ProtNLM"/>
    </source>
</evidence>
<dbReference type="Pfam" id="PF26511">
    <property type="entry name" value="DUF8172"/>
    <property type="match status" value="1"/>
</dbReference>
<proteinExistence type="predicted"/>
<dbReference type="Proteomes" id="UP000183769">
    <property type="component" value="Unassembled WGS sequence"/>
</dbReference>
<dbReference type="InterPro" id="IPR058485">
    <property type="entry name" value="DUF8172"/>
</dbReference>
<gene>
    <name evidence="1" type="ORF">SAMN05216277_10843</name>
</gene>
<name>A0A1I5T6D7_9EURY</name>
<keyword evidence="2" id="KW-1185">Reference proteome</keyword>
<dbReference type="EMBL" id="FOXI01000008">
    <property type="protein sequence ID" value="SFP78624.1"/>
    <property type="molecule type" value="Genomic_DNA"/>
</dbReference>
<protein>
    <recommendedName>
        <fullName evidence="3">Fido domain-containing protein</fullName>
    </recommendedName>
</protein>
<sequence length="231" mass="26284">MGHVYYHHPGDKQFSLDFVHPAPAKIVSKIVDYGDDVAVKVQKYDIDEPFYVIYTSRVGGGPVQEIDFNLNESLSEMSADNSTIIVRLLEIYRALIAQNEEEEGTPVEAYKNIDVDALPDVLDRTSWEGSATDVAGRLASNLILKHALPNANHRTAVALIQFYLRRLNPDFAMPETSVETDPESYDWREWVNEYINESKRLLTVRRKNVLFKHCIASVRGRLSENTQSRSI</sequence>
<dbReference type="AlphaFoldDB" id="A0A1I5T6D7"/>
<evidence type="ECO:0000313" key="2">
    <source>
        <dbReference type="Proteomes" id="UP000183769"/>
    </source>
</evidence>
<reference evidence="2" key="1">
    <citation type="submission" date="2016-10" db="EMBL/GenBank/DDBJ databases">
        <authorList>
            <person name="Varghese N."/>
            <person name="Submissions S."/>
        </authorList>
    </citation>
    <scope>NUCLEOTIDE SEQUENCE [LARGE SCALE GENOMIC DNA]</scope>
    <source>
        <strain evidence="2">CGMCC 1.10329</strain>
    </source>
</reference>
<evidence type="ECO:0000313" key="1">
    <source>
        <dbReference type="EMBL" id="SFP78624.1"/>
    </source>
</evidence>
<organism evidence="1 2">
    <name type="scientific">Halolamina pelagica</name>
    <dbReference type="NCBI Taxonomy" id="699431"/>
    <lineage>
        <taxon>Archaea</taxon>
        <taxon>Methanobacteriati</taxon>
        <taxon>Methanobacteriota</taxon>
        <taxon>Stenosarchaea group</taxon>
        <taxon>Halobacteria</taxon>
        <taxon>Halobacteriales</taxon>
        <taxon>Haloferacaceae</taxon>
    </lineage>
</organism>
<accession>A0A1I5T6D7</accession>